<reference evidence="1 2" key="1">
    <citation type="submission" date="2016-11" db="EMBL/GenBank/DDBJ databases">
        <authorList>
            <consortium name="Pathogen Informatics"/>
        </authorList>
    </citation>
    <scope>NUCLEOTIDE SEQUENCE [LARGE SCALE GENOMIC DNA]</scope>
    <source>
        <strain evidence="1 2">104</strain>
    </source>
</reference>
<dbReference type="AlphaFoldDB" id="A0AB38D0T5"/>
<dbReference type="RefSeq" id="WP_074292897.1">
    <property type="nucleotide sequence ID" value="NZ_FVLF01000004.1"/>
</dbReference>
<gene>
    <name evidence="1" type="ORF">SAMEA2070301_03100</name>
</gene>
<dbReference type="Proteomes" id="UP000185210">
    <property type="component" value="Unassembled WGS sequence"/>
</dbReference>
<accession>A0AB38D0T5</accession>
<dbReference type="Pfam" id="PF23140">
    <property type="entry name" value="Gp80"/>
    <property type="match status" value="1"/>
</dbReference>
<evidence type="ECO:0000313" key="2">
    <source>
        <dbReference type="Proteomes" id="UP000185210"/>
    </source>
</evidence>
<name>A0AB38D0T5_9MYCO</name>
<dbReference type="EMBL" id="FSHM01000004">
    <property type="protein sequence ID" value="SIB17189.1"/>
    <property type="molecule type" value="Genomic_DNA"/>
</dbReference>
<organism evidence="1 2">
    <name type="scientific">Mycobacteroides abscessus subsp. abscessus</name>
    <dbReference type="NCBI Taxonomy" id="1185650"/>
    <lineage>
        <taxon>Bacteria</taxon>
        <taxon>Bacillati</taxon>
        <taxon>Actinomycetota</taxon>
        <taxon>Actinomycetes</taxon>
        <taxon>Mycobacteriales</taxon>
        <taxon>Mycobacteriaceae</taxon>
        <taxon>Mycobacteroides</taxon>
        <taxon>Mycobacteroides abscessus</taxon>
    </lineage>
</organism>
<comment type="caution">
    <text evidence="1">The sequence shown here is derived from an EMBL/GenBank/DDBJ whole genome shotgun (WGS) entry which is preliminary data.</text>
</comment>
<protein>
    <submittedName>
        <fullName evidence="1">Gp34 protein</fullName>
    </submittedName>
</protein>
<dbReference type="InterPro" id="IPR056908">
    <property type="entry name" value="Gp80-like"/>
</dbReference>
<proteinExistence type="predicted"/>
<evidence type="ECO:0000313" key="1">
    <source>
        <dbReference type="EMBL" id="SIB17189.1"/>
    </source>
</evidence>
<sequence>MTVGLHTVNLANKILDHLRGGTAWAQPGGLWVRLHTADPGAAGTTAGSAVTSRSQATFAVAASGAIALTGTNPSWSMTATETITHISVWDASSGGNFQWSAALSVSKNVQSGDTLTLTSCGLSLGPLAA</sequence>